<sequence length="68" mass="7791">MADDLRGDGLYDVHDALARLAQNTALLDRALQRFGRHPRNQMPPVTRFHYPRTCKTTTTQTSAFFNVD</sequence>
<proteinExistence type="predicted"/>
<evidence type="ECO:0000313" key="2">
    <source>
        <dbReference type="Proteomes" id="UP001642405"/>
    </source>
</evidence>
<protein>
    <submittedName>
        <fullName evidence="1">Uncharacterized protein</fullName>
    </submittedName>
</protein>
<accession>A0ABP0BE19</accession>
<keyword evidence="2" id="KW-1185">Reference proteome</keyword>
<name>A0ABP0BE19_9PEZI</name>
<dbReference type="EMBL" id="CAWUHB010000014">
    <property type="protein sequence ID" value="CAK7217771.1"/>
    <property type="molecule type" value="Genomic_DNA"/>
</dbReference>
<gene>
    <name evidence="1" type="ORF">SCUCBS95973_003257</name>
</gene>
<dbReference type="Proteomes" id="UP001642405">
    <property type="component" value="Unassembled WGS sequence"/>
</dbReference>
<reference evidence="1 2" key="1">
    <citation type="submission" date="2024-01" db="EMBL/GenBank/DDBJ databases">
        <authorList>
            <person name="Allen C."/>
            <person name="Tagirdzhanova G."/>
        </authorList>
    </citation>
    <scope>NUCLEOTIDE SEQUENCE [LARGE SCALE GENOMIC DNA]</scope>
</reference>
<organism evidence="1 2">
    <name type="scientific">Sporothrix curviconia</name>
    <dbReference type="NCBI Taxonomy" id="1260050"/>
    <lineage>
        <taxon>Eukaryota</taxon>
        <taxon>Fungi</taxon>
        <taxon>Dikarya</taxon>
        <taxon>Ascomycota</taxon>
        <taxon>Pezizomycotina</taxon>
        <taxon>Sordariomycetes</taxon>
        <taxon>Sordariomycetidae</taxon>
        <taxon>Ophiostomatales</taxon>
        <taxon>Ophiostomataceae</taxon>
        <taxon>Sporothrix</taxon>
    </lineage>
</organism>
<comment type="caution">
    <text evidence="1">The sequence shown here is derived from an EMBL/GenBank/DDBJ whole genome shotgun (WGS) entry which is preliminary data.</text>
</comment>
<evidence type="ECO:0000313" key="1">
    <source>
        <dbReference type="EMBL" id="CAK7217771.1"/>
    </source>
</evidence>